<dbReference type="Proteomes" id="UP000637578">
    <property type="component" value="Unassembled WGS sequence"/>
</dbReference>
<evidence type="ECO:0000313" key="2">
    <source>
        <dbReference type="Proteomes" id="UP000637578"/>
    </source>
</evidence>
<dbReference type="EMBL" id="BMMK01000003">
    <property type="protein sequence ID" value="GGM42698.1"/>
    <property type="molecule type" value="Genomic_DNA"/>
</dbReference>
<proteinExistence type="predicted"/>
<accession>A0A8J3CBD1</accession>
<protein>
    <recommendedName>
        <fullName evidence="3">Zinc ribbon domain-containing protein</fullName>
    </recommendedName>
</protein>
<organism evidence="1 2">
    <name type="scientific">Longimycelium tulufanense</name>
    <dbReference type="NCBI Taxonomy" id="907463"/>
    <lineage>
        <taxon>Bacteria</taxon>
        <taxon>Bacillati</taxon>
        <taxon>Actinomycetota</taxon>
        <taxon>Actinomycetes</taxon>
        <taxon>Pseudonocardiales</taxon>
        <taxon>Pseudonocardiaceae</taxon>
        <taxon>Longimycelium</taxon>
    </lineage>
</organism>
<name>A0A8J3CBD1_9PSEU</name>
<evidence type="ECO:0000313" key="1">
    <source>
        <dbReference type="EMBL" id="GGM42698.1"/>
    </source>
</evidence>
<gene>
    <name evidence="1" type="ORF">GCM10012275_12060</name>
</gene>
<evidence type="ECO:0008006" key="3">
    <source>
        <dbReference type="Google" id="ProtNLM"/>
    </source>
</evidence>
<comment type="caution">
    <text evidence="1">The sequence shown here is derived from an EMBL/GenBank/DDBJ whole genome shotgun (WGS) entry which is preliminary data.</text>
</comment>
<keyword evidence="2" id="KW-1185">Reference proteome</keyword>
<sequence length="80" mass="9187">MHTTIRRVVTGMWFRVRLLAMSNPEHPVGALRRALRLFPRRRPDDLLERSLRPCDGCGEQVHVFAATCRHCGYSLELVAS</sequence>
<reference evidence="1" key="1">
    <citation type="journal article" date="2014" name="Int. J. Syst. Evol. Microbiol.">
        <title>Complete genome sequence of Corynebacterium casei LMG S-19264T (=DSM 44701T), isolated from a smear-ripened cheese.</title>
        <authorList>
            <consortium name="US DOE Joint Genome Institute (JGI-PGF)"/>
            <person name="Walter F."/>
            <person name="Albersmeier A."/>
            <person name="Kalinowski J."/>
            <person name="Ruckert C."/>
        </authorList>
    </citation>
    <scope>NUCLEOTIDE SEQUENCE</scope>
    <source>
        <strain evidence="1">CGMCC 4.5737</strain>
    </source>
</reference>
<dbReference type="AlphaFoldDB" id="A0A8J3CBD1"/>
<dbReference type="RefSeq" id="WP_189054724.1">
    <property type="nucleotide sequence ID" value="NZ_BMMK01000003.1"/>
</dbReference>
<reference evidence="1" key="2">
    <citation type="submission" date="2020-09" db="EMBL/GenBank/DDBJ databases">
        <authorList>
            <person name="Sun Q."/>
            <person name="Zhou Y."/>
        </authorList>
    </citation>
    <scope>NUCLEOTIDE SEQUENCE</scope>
    <source>
        <strain evidence="1">CGMCC 4.5737</strain>
    </source>
</reference>